<comment type="caution">
    <text evidence="1">The sequence shown here is derived from an EMBL/GenBank/DDBJ whole genome shotgun (WGS) entry which is preliminary data.</text>
</comment>
<proteinExistence type="predicted"/>
<evidence type="ECO:0000313" key="2">
    <source>
        <dbReference type="Proteomes" id="UP000827872"/>
    </source>
</evidence>
<accession>A0ACB8EBD5</accession>
<sequence length="112" mass="12109">MNILNHQIEVWAFLGPDDVEKIHLGTSDPGPAHLDSDLSFLAKHINRHRETGMCSPVGPSFEPEEMPPHLCKPPLSRDAAAPSPDPAPVGLDDAHMPLRLAPAGTVVRRSRG</sequence>
<protein>
    <submittedName>
        <fullName evidence="1">Uncharacterized protein</fullName>
    </submittedName>
</protein>
<gene>
    <name evidence="1" type="ORF">K3G42_010592</name>
</gene>
<name>A0ACB8EBD5_9SAUR</name>
<dbReference type="EMBL" id="CM037627">
    <property type="protein sequence ID" value="KAH7989518.1"/>
    <property type="molecule type" value="Genomic_DNA"/>
</dbReference>
<keyword evidence="2" id="KW-1185">Reference proteome</keyword>
<evidence type="ECO:0000313" key="1">
    <source>
        <dbReference type="EMBL" id="KAH7989518.1"/>
    </source>
</evidence>
<organism evidence="1 2">
    <name type="scientific">Sphaerodactylus townsendi</name>
    <dbReference type="NCBI Taxonomy" id="933632"/>
    <lineage>
        <taxon>Eukaryota</taxon>
        <taxon>Metazoa</taxon>
        <taxon>Chordata</taxon>
        <taxon>Craniata</taxon>
        <taxon>Vertebrata</taxon>
        <taxon>Euteleostomi</taxon>
        <taxon>Lepidosauria</taxon>
        <taxon>Squamata</taxon>
        <taxon>Bifurcata</taxon>
        <taxon>Gekkota</taxon>
        <taxon>Sphaerodactylidae</taxon>
        <taxon>Sphaerodactylus</taxon>
    </lineage>
</organism>
<reference evidence="1" key="1">
    <citation type="submission" date="2021-08" db="EMBL/GenBank/DDBJ databases">
        <title>The first chromosome-level gecko genome reveals the dynamic sex chromosomes of Neotropical dwarf geckos (Sphaerodactylidae: Sphaerodactylus).</title>
        <authorList>
            <person name="Pinto B.J."/>
            <person name="Keating S.E."/>
            <person name="Gamble T."/>
        </authorList>
    </citation>
    <scope>NUCLEOTIDE SEQUENCE</scope>
    <source>
        <strain evidence="1">TG3544</strain>
    </source>
</reference>
<dbReference type="Proteomes" id="UP000827872">
    <property type="component" value="Linkage Group LG14"/>
</dbReference>